<evidence type="ECO:0000313" key="1">
    <source>
        <dbReference type="EMBL" id="KAH7914790.1"/>
    </source>
</evidence>
<dbReference type="Proteomes" id="UP000790377">
    <property type="component" value="Unassembled WGS sequence"/>
</dbReference>
<proteinExistence type="predicted"/>
<sequence>MAWGVFFRPSQQSNWEEDSDSDAPPMVHNDHSLGFIRQYNMPGTSSQSAMLSNYPSHIAQRELRRPDPQSLNTFMSPQFRRPLSMSVLNDPAFSPDPLVHPHFPLTDIASFKQVPSKSPAIAVRHLTDPSPSAPFNNIPNHDDMYPLNTEPVADSYHHSSEDDHQSAPSSEFSEFETPTTLSPFTSPSVSSSSSHIHSPLHLQKDRVPSPIPPPSLPLSTPSVSNRLSQKNGGGVTPESDRPVMFRNESAPESRGRPQHPVPTRAKSTPTHADGSNRPSGKRRVKNFVRRIANLNSLDRIDELDETDPFGGNWHHGGPYEAIGSNLAELGPAHKYNDIDVLRGDLYNSKTEHNISHHASKQPKEKLAQRRTMPAQNNPGMHLNLEPGQILPHNPPHVEHPVLNRPSAEMMAPQPNLFRRKPLSSGSRPDHNRSQSLPHHPNLSPGDIHSTSYVPVHQPSTENSQMRSSDLSLPPKYEDLSPSVHHRRPLSVVAPTYQNHDPRNVSSSRRASAQTYSTTTSPDQVSSAERRTSTQIPKTPRHDSMRSLESSQTHSTTGTQSSSWSQNGQLPPRNHLLPKRLVMPALLQPHPPPPPQHQYPFSRHPPDSFAYIEIPLSPPQGREPPMMYAEGRKLLKKKTAVFPANVPLPLHVPPNQGGLVPMTKNPSKKVVEVEKTKEAVHRRRLSKRKTDS</sequence>
<gene>
    <name evidence="1" type="ORF">BJ138DRAFT_1143267</name>
</gene>
<keyword evidence="2" id="KW-1185">Reference proteome</keyword>
<reference evidence="1" key="1">
    <citation type="journal article" date="2021" name="New Phytol.">
        <title>Evolutionary innovations through gain and loss of genes in the ectomycorrhizal Boletales.</title>
        <authorList>
            <person name="Wu G."/>
            <person name="Miyauchi S."/>
            <person name="Morin E."/>
            <person name="Kuo A."/>
            <person name="Drula E."/>
            <person name="Varga T."/>
            <person name="Kohler A."/>
            <person name="Feng B."/>
            <person name="Cao Y."/>
            <person name="Lipzen A."/>
            <person name="Daum C."/>
            <person name="Hundley H."/>
            <person name="Pangilinan J."/>
            <person name="Johnson J."/>
            <person name="Barry K."/>
            <person name="LaButti K."/>
            <person name="Ng V."/>
            <person name="Ahrendt S."/>
            <person name="Min B."/>
            <person name="Choi I.G."/>
            <person name="Park H."/>
            <person name="Plett J.M."/>
            <person name="Magnuson J."/>
            <person name="Spatafora J.W."/>
            <person name="Nagy L.G."/>
            <person name="Henrissat B."/>
            <person name="Grigoriev I.V."/>
            <person name="Yang Z.L."/>
            <person name="Xu J."/>
            <person name="Martin F.M."/>
        </authorList>
    </citation>
    <scope>NUCLEOTIDE SEQUENCE</scope>
    <source>
        <strain evidence="1">ATCC 28755</strain>
    </source>
</reference>
<comment type="caution">
    <text evidence="1">The sequence shown here is derived from an EMBL/GenBank/DDBJ whole genome shotgun (WGS) entry which is preliminary data.</text>
</comment>
<name>A0ACB8AMU6_9AGAM</name>
<dbReference type="EMBL" id="MU267609">
    <property type="protein sequence ID" value="KAH7914790.1"/>
    <property type="molecule type" value="Genomic_DNA"/>
</dbReference>
<protein>
    <submittedName>
        <fullName evidence="1">Uncharacterized protein</fullName>
    </submittedName>
</protein>
<accession>A0ACB8AMU6</accession>
<evidence type="ECO:0000313" key="2">
    <source>
        <dbReference type="Proteomes" id="UP000790377"/>
    </source>
</evidence>
<organism evidence="1 2">
    <name type="scientific">Hygrophoropsis aurantiaca</name>
    <dbReference type="NCBI Taxonomy" id="72124"/>
    <lineage>
        <taxon>Eukaryota</taxon>
        <taxon>Fungi</taxon>
        <taxon>Dikarya</taxon>
        <taxon>Basidiomycota</taxon>
        <taxon>Agaricomycotina</taxon>
        <taxon>Agaricomycetes</taxon>
        <taxon>Agaricomycetidae</taxon>
        <taxon>Boletales</taxon>
        <taxon>Coniophorineae</taxon>
        <taxon>Hygrophoropsidaceae</taxon>
        <taxon>Hygrophoropsis</taxon>
    </lineage>
</organism>